<keyword evidence="1" id="KW-1133">Transmembrane helix</keyword>
<organism evidence="2 3">
    <name type="scientific">Microbacterium deminutum</name>
    <dbReference type="NCBI Taxonomy" id="344164"/>
    <lineage>
        <taxon>Bacteria</taxon>
        <taxon>Bacillati</taxon>
        <taxon>Actinomycetota</taxon>
        <taxon>Actinomycetes</taxon>
        <taxon>Micrococcales</taxon>
        <taxon>Microbacteriaceae</taxon>
        <taxon>Microbacterium</taxon>
    </lineage>
</organism>
<evidence type="ECO:0008006" key="4">
    <source>
        <dbReference type="Google" id="ProtNLM"/>
    </source>
</evidence>
<name>A0ABP5C0Z5_9MICO</name>
<keyword evidence="3" id="KW-1185">Reference proteome</keyword>
<evidence type="ECO:0000313" key="2">
    <source>
        <dbReference type="EMBL" id="GAA1955660.1"/>
    </source>
</evidence>
<dbReference type="Proteomes" id="UP001499933">
    <property type="component" value="Unassembled WGS sequence"/>
</dbReference>
<feature type="transmembrane region" description="Helical" evidence="1">
    <location>
        <begin position="12"/>
        <end position="32"/>
    </location>
</feature>
<dbReference type="EMBL" id="BAAAOG010000002">
    <property type="protein sequence ID" value="GAA1955660.1"/>
    <property type="molecule type" value="Genomic_DNA"/>
</dbReference>
<keyword evidence="1" id="KW-0472">Membrane</keyword>
<feature type="transmembrane region" description="Helical" evidence="1">
    <location>
        <begin position="188"/>
        <end position="212"/>
    </location>
</feature>
<sequence>MTSPRPARTLEVRHLQIARAAFAALAAIMVTFSPDHSAVIGMSIFSGFAITTALAFFAAVWLVYPSGRRWPAMLLGTTALIAGMAGGLAPLRTIPGFFVTVIAWALISGVIELTAGWRELRHAPGRARREIAPGVVDAGPYAAPGPASEARDGVVIGVITVILGLALLVVPTQYALRYTVAEAHQSFTLTGIIIGVGLFGGYAVIVAVYLAIAGFSPRRPLPIETEAATASADQKDPA</sequence>
<evidence type="ECO:0000256" key="1">
    <source>
        <dbReference type="SAM" id="Phobius"/>
    </source>
</evidence>
<feature type="transmembrane region" description="Helical" evidence="1">
    <location>
        <begin position="97"/>
        <end position="117"/>
    </location>
</feature>
<feature type="transmembrane region" description="Helical" evidence="1">
    <location>
        <begin position="38"/>
        <end position="64"/>
    </location>
</feature>
<evidence type="ECO:0000313" key="3">
    <source>
        <dbReference type="Proteomes" id="UP001499933"/>
    </source>
</evidence>
<accession>A0ABP5C0Z5</accession>
<keyword evidence="1" id="KW-0812">Transmembrane</keyword>
<feature type="transmembrane region" description="Helical" evidence="1">
    <location>
        <begin position="154"/>
        <end position="176"/>
    </location>
</feature>
<proteinExistence type="predicted"/>
<dbReference type="RefSeq" id="WP_344093400.1">
    <property type="nucleotide sequence ID" value="NZ_BAAAOG010000002.1"/>
</dbReference>
<comment type="caution">
    <text evidence="2">The sequence shown here is derived from an EMBL/GenBank/DDBJ whole genome shotgun (WGS) entry which is preliminary data.</text>
</comment>
<protein>
    <recommendedName>
        <fullName evidence="4">Acyl-CoA synthetase</fullName>
    </recommendedName>
</protein>
<reference evidence="3" key="1">
    <citation type="journal article" date="2019" name="Int. J. Syst. Evol. Microbiol.">
        <title>The Global Catalogue of Microorganisms (GCM) 10K type strain sequencing project: providing services to taxonomists for standard genome sequencing and annotation.</title>
        <authorList>
            <consortium name="The Broad Institute Genomics Platform"/>
            <consortium name="The Broad Institute Genome Sequencing Center for Infectious Disease"/>
            <person name="Wu L."/>
            <person name="Ma J."/>
        </authorList>
    </citation>
    <scope>NUCLEOTIDE SEQUENCE [LARGE SCALE GENOMIC DNA]</scope>
    <source>
        <strain evidence="3">JCM 14901</strain>
    </source>
</reference>
<feature type="transmembrane region" description="Helical" evidence="1">
    <location>
        <begin position="71"/>
        <end position="91"/>
    </location>
</feature>
<gene>
    <name evidence="2" type="ORF">GCM10009776_17150</name>
</gene>